<dbReference type="HOGENOM" id="CLU_2420164_0_0_2"/>
<dbReference type="Proteomes" id="UP000002595">
    <property type="component" value="Chromosome"/>
</dbReference>
<dbReference type="EMBL" id="CP000504">
    <property type="protein sequence ID" value="ABL87330.1"/>
    <property type="molecule type" value="Genomic_DNA"/>
</dbReference>
<gene>
    <name evidence="2" type="ordered locus">Pisl_0147</name>
</gene>
<dbReference type="SUPFAM" id="SSF51998">
    <property type="entry name" value="PFL-like glycyl radical enzymes"/>
    <property type="match status" value="1"/>
</dbReference>
<proteinExistence type="predicted"/>
<evidence type="ECO:0000256" key="1">
    <source>
        <dbReference type="SAM" id="MobiDB-lite"/>
    </source>
</evidence>
<evidence type="ECO:0000313" key="2">
    <source>
        <dbReference type="EMBL" id="ABL87330.1"/>
    </source>
</evidence>
<sequence>MGEEKVPRRRDRRRGHSVSLRQSLDTPLDGLGQLRKRLKELSQWYGIPYLEERLYSIVRPRRGAKMAEEKGRFMRCPSCGFRAHRDNVSVI</sequence>
<dbReference type="eggNOG" id="arCOG00687">
    <property type="taxonomic scope" value="Archaea"/>
</dbReference>
<keyword evidence="3" id="KW-1185">Reference proteome</keyword>
<protein>
    <submittedName>
        <fullName evidence="2">Transposase, IS605 OrfB</fullName>
    </submittedName>
</protein>
<accession>A1RQU8</accession>
<feature type="compositionally biased region" description="Basic residues" evidence="1">
    <location>
        <begin position="7"/>
        <end position="16"/>
    </location>
</feature>
<dbReference type="KEGG" id="pis:Pisl_0147"/>
<organism evidence="2 3">
    <name type="scientific">Pyrobaculum islandicum (strain DSM 4184 / JCM 9189 / GEO3)</name>
    <dbReference type="NCBI Taxonomy" id="384616"/>
    <lineage>
        <taxon>Archaea</taxon>
        <taxon>Thermoproteota</taxon>
        <taxon>Thermoprotei</taxon>
        <taxon>Thermoproteales</taxon>
        <taxon>Thermoproteaceae</taxon>
        <taxon>Pyrobaculum</taxon>
    </lineage>
</organism>
<name>A1RQU8_PYRIL</name>
<dbReference type="AlphaFoldDB" id="A1RQU8"/>
<reference evidence="2" key="1">
    <citation type="submission" date="2006-12" db="EMBL/GenBank/DDBJ databases">
        <title>Complete sequence of Pyrobaculum islandicum DSM 4184.</title>
        <authorList>
            <person name="Copeland A."/>
            <person name="Lucas S."/>
            <person name="Lapidus A."/>
            <person name="Barry K."/>
            <person name="Detter J.C."/>
            <person name="Glavina del Rio T."/>
            <person name="Dalin E."/>
            <person name="Tice H."/>
            <person name="Pitluck S."/>
            <person name="Meincke L."/>
            <person name="Brettin T."/>
            <person name="Bruce D."/>
            <person name="Han C."/>
            <person name="Tapia R."/>
            <person name="Gilna P."/>
            <person name="Schmutz J."/>
            <person name="Larimer F."/>
            <person name="Land M."/>
            <person name="Hauser L."/>
            <person name="Kyrpides N."/>
            <person name="Mikhailova N."/>
            <person name="Cozen A.E."/>
            <person name="Fitz-Gibbon S.T."/>
            <person name="House C.H."/>
            <person name="Saltikov C."/>
            <person name="Lowe T."/>
            <person name="Richardson P."/>
        </authorList>
    </citation>
    <scope>NUCLEOTIDE SEQUENCE [LARGE SCALE GENOMIC DNA]</scope>
    <source>
        <strain evidence="2">DSM 4184</strain>
    </source>
</reference>
<feature type="region of interest" description="Disordered" evidence="1">
    <location>
        <begin position="1"/>
        <end position="24"/>
    </location>
</feature>
<evidence type="ECO:0000313" key="3">
    <source>
        <dbReference type="Proteomes" id="UP000002595"/>
    </source>
</evidence>